<dbReference type="InterPro" id="IPR001000">
    <property type="entry name" value="GH10_dom"/>
</dbReference>
<keyword evidence="5 10" id="KW-0378">Hydrolase</keyword>
<evidence type="ECO:0000313" key="12">
    <source>
        <dbReference type="EMBL" id="MFC4530608.1"/>
    </source>
</evidence>
<dbReference type="InterPro" id="IPR017853">
    <property type="entry name" value="GH"/>
</dbReference>
<feature type="active site" description="Nucleophile" evidence="9">
    <location>
        <position position="290"/>
    </location>
</feature>
<dbReference type="PROSITE" id="PS51760">
    <property type="entry name" value="GH10_2"/>
    <property type="match status" value="1"/>
</dbReference>
<keyword evidence="13" id="KW-1185">Reference proteome</keyword>
<comment type="similarity">
    <text evidence="2 10">Belongs to the glycosyl hydrolase 10 (cellulase F) family.</text>
</comment>
<dbReference type="InterPro" id="IPR031158">
    <property type="entry name" value="GH10_AS"/>
</dbReference>
<dbReference type="RefSeq" id="WP_380838533.1">
    <property type="nucleotide sequence ID" value="NZ_JBHSFP010000003.1"/>
</dbReference>
<dbReference type="InterPro" id="IPR006311">
    <property type="entry name" value="TAT_signal"/>
</dbReference>
<keyword evidence="6 10" id="KW-0119">Carbohydrate metabolism</keyword>
<keyword evidence="3" id="KW-0858">Xylan degradation</keyword>
<evidence type="ECO:0000259" key="11">
    <source>
        <dbReference type="PROSITE" id="PS51760"/>
    </source>
</evidence>
<reference evidence="13" key="1">
    <citation type="journal article" date="2019" name="Int. J. Syst. Evol. Microbiol.">
        <title>The Global Catalogue of Microorganisms (GCM) 10K type strain sequencing project: providing services to taxonomists for standard genome sequencing and annotation.</title>
        <authorList>
            <consortium name="The Broad Institute Genomics Platform"/>
            <consortium name="The Broad Institute Genome Sequencing Center for Infectious Disease"/>
            <person name="Wu L."/>
            <person name="Ma J."/>
        </authorList>
    </citation>
    <scope>NUCLEOTIDE SEQUENCE [LARGE SCALE GENOMIC DNA]</scope>
    <source>
        <strain evidence="13">CGMCC 4.7132</strain>
    </source>
</reference>
<evidence type="ECO:0000256" key="8">
    <source>
        <dbReference type="ARBA" id="ARBA00023326"/>
    </source>
</evidence>
<proteinExistence type="inferred from homology"/>
<keyword evidence="8 10" id="KW-0624">Polysaccharide degradation</keyword>
<evidence type="ECO:0000313" key="13">
    <source>
        <dbReference type="Proteomes" id="UP001596004"/>
    </source>
</evidence>
<dbReference type="PANTHER" id="PTHR31490:SF88">
    <property type="entry name" value="BETA-XYLANASE"/>
    <property type="match status" value="1"/>
</dbReference>
<keyword evidence="7 10" id="KW-0326">Glycosidase</keyword>
<dbReference type="Gene3D" id="3.20.20.80">
    <property type="entry name" value="Glycosidases"/>
    <property type="match status" value="1"/>
</dbReference>
<dbReference type="PROSITE" id="PS00591">
    <property type="entry name" value="GH10_1"/>
    <property type="match status" value="1"/>
</dbReference>
<evidence type="ECO:0000256" key="6">
    <source>
        <dbReference type="ARBA" id="ARBA00023277"/>
    </source>
</evidence>
<organism evidence="12 13">
    <name type="scientific">Sphaerisporangium dianthi</name>
    <dbReference type="NCBI Taxonomy" id="1436120"/>
    <lineage>
        <taxon>Bacteria</taxon>
        <taxon>Bacillati</taxon>
        <taxon>Actinomycetota</taxon>
        <taxon>Actinomycetes</taxon>
        <taxon>Streptosporangiales</taxon>
        <taxon>Streptosporangiaceae</taxon>
        <taxon>Sphaerisporangium</taxon>
    </lineage>
</organism>
<comment type="caution">
    <text evidence="12">The sequence shown here is derived from an EMBL/GenBank/DDBJ whole genome shotgun (WGS) entry which is preliminary data.</text>
</comment>
<name>A0ABV9CC62_9ACTN</name>
<dbReference type="Pfam" id="PF00331">
    <property type="entry name" value="Glyco_hydro_10"/>
    <property type="match status" value="1"/>
</dbReference>
<dbReference type="EMBL" id="JBHSFP010000003">
    <property type="protein sequence ID" value="MFC4530608.1"/>
    <property type="molecule type" value="Genomic_DNA"/>
</dbReference>
<evidence type="ECO:0000256" key="5">
    <source>
        <dbReference type="ARBA" id="ARBA00022801"/>
    </source>
</evidence>
<dbReference type="SMART" id="SM00633">
    <property type="entry name" value="Glyco_10"/>
    <property type="match status" value="1"/>
</dbReference>
<dbReference type="Proteomes" id="UP001596004">
    <property type="component" value="Unassembled WGS sequence"/>
</dbReference>
<dbReference type="PROSITE" id="PS51318">
    <property type="entry name" value="TAT"/>
    <property type="match status" value="1"/>
</dbReference>
<sequence>MADTSEPAAGGHRRRPARRVTLLAAALLGAGLAVPQRPAVAGAAAPADAAAPAGAAATTLGGAAAVTGRYFGAAVAASHLGEAPYATVLDREFTSLTPETEMAFDSVEPARGTFVFTRADSIVAHAQSAGLRVRGHSLISDSHLVWVSALSSATDAARALTDHVGAVAGHFRGKIHSWDVVTEAFDPRGVLRRNVFQQRIGSGYIELAFRTARAADPGARLCYNEYGIEDAASAKTQAVMALVKDFKTRGVPIDCVGIESHFGPSSPMPASYGQTIRQFAALGVDVQITELDIAGSGAAQAAAYRTAVTACVSTPRCTGITVWGVTDKYSWRSGETPLLFDGVYNKKQAYFGAMSGMVICEVAAPAPPPASGEARSRAAC</sequence>
<dbReference type="PANTHER" id="PTHR31490">
    <property type="entry name" value="GLYCOSYL HYDROLASE"/>
    <property type="match status" value="1"/>
</dbReference>
<gene>
    <name evidence="12" type="ORF">ACFO60_07515</name>
</gene>
<accession>A0ABV9CC62</accession>
<protein>
    <recommendedName>
        <fullName evidence="10">Beta-xylanase</fullName>
        <ecNumber evidence="10">3.2.1.8</ecNumber>
    </recommendedName>
</protein>
<evidence type="ECO:0000256" key="7">
    <source>
        <dbReference type="ARBA" id="ARBA00023295"/>
    </source>
</evidence>
<dbReference type="EC" id="3.2.1.8" evidence="10"/>
<keyword evidence="4" id="KW-0732">Signal</keyword>
<evidence type="ECO:0000256" key="9">
    <source>
        <dbReference type="PROSITE-ProRule" id="PRU10061"/>
    </source>
</evidence>
<dbReference type="SUPFAM" id="SSF51445">
    <property type="entry name" value="(Trans)glycosidases"/>
    <property type="match status" value="1"/>
</dbReference>
<evidence type="ECO:0000256" key="4">
    <source>
        <dbReference type="ARBA" id="ARBA00022729"/>
    </source>
</evidence>
<comment type="catalytic activity">
    <reaction evidence="1 10">
        <text>Endohydrolysis of (1-&gt;4)-beta-D-xylosidic linkages in xylans.</text>
        <dbReference type="EC" id="3.2.1.8"/>
    </reaction>
</comment>
<evidence type="ECO:0000256" key="1">
    <source>
        <dbReference type="ARBA" id="ARBA00000681"/>
    </source>
</evidence>
<dbReference type="PRINTS" id="PR00134">
    <property type="entry name" value="GLHYDRLASE10"/>
</dbReference>
<evidence type="ECO:0000256" key="10">
    <source>
        <dbReference type="RuleBase" id="RU361174"/>
    </source>
</evidence>
<dbReference type="InterPro" id="IPR044846">
    <property type="entry name" value="GH10"/>
</dbReference>
<feature type="domain" description="GH10" evidence="11">
    <location>
        <begin position="57"/>
        <end position="356"/>
    </location>
</feature>
<evidence type="ECO:0000256" key="3">
    <source>
        <dbReference type="ARBA" id="ARBA00022651"/>
    </source>
</evidence>
<evidence type="ECO:0000256" key="2">
    <source>
        <dbReference type="ARBA" id="ARBA00007495"/>
    </source>
</evidence>